<sequence>MLRKCKTLLGIESNGSNETSASSSQVQERSLIRSRTASGKSVMKVPLLSVDAELLSKEPVVAAPPEAWLRKRAKPSTPWKSSPVTSNMDQCPSSPGPPSPQHVLRD</sequence>
<proteinExistence type="predicted"/>
<feature type="region of interest" description="Disordered" evidence="1">
    <location>
        <begin position="1"/>
        <end position="43"/>
    </location>
</feature>
<feature type="compositionally biased region" description="Low complexity" evidence="1">
    <location>
        <begin position="12"/>
        <end position="24"/>
    </location>
</feature>
<evidence type="ECO:0000256" key="1">
    <source>
        <dbReference type="SAM" id="MobiDB-lite"/>
    </source>
</evidence>
<name>A0ABQ7G7Y8_DUNSA</name>
<evidence type="ECO:0000313" key="2">
    <source>
        <dbReference type="EMBL" id="KAF5830720.1"/>
    </source>
</evidence>
<comment type="caution">
    <text evidence="2">The sequence shown here is derived from an EMBL/GenBank/DDBJ whole genome shotgun (WGS) entry which is preliminary data.</text>
</comment>
<dbReference type="Proteomes" id="UP000815325">
    <property type="component" value="Unassembled WGS sequence"/>
</dbReference>
<evidence type="ECO:0000313" key="3">
    <source>
        <dbReference type="Proteomes" id="UP000815325"/>
    </source>
</evidence>
<reference evidence="2" key="1">
    <citation type="submission" date="2017-08" db="EMBL/GenBank/DDBJ databases">
        <authorList>
            <person name="Polle J.E."/>
            <person name="Barry K."/>
            <person name="Cushman J."/>
            <person name="Schmutz J."/>
            <person name="Tran D."/>
            <person name="Hathwaick L.T."/>
            <person name="Yim W.C."/>
            <person name="Jenkins J."/>
            <person name="Mckie-Krisberg Z.M."/>
            <person name="Prochnik S."/>
            <person name="Lindquist E."/>
            <person name="Dockter R.B."/>
            <person name="Adam C."/>
            <person name="Molina H."/>
            <person name="Bunkerborg J."/>
            <person name="Jin E."/>
            <person name="Buchheim M."/>
            <person name="Magnuson J."/>
        </authorList>
    </citation>
    <scope>NUCLEOTIDE SEQUENCE</scope>
    <source>
        <strain evidence="2">CCAP 19/18</strain>
    </source>
</reference>
<accession>A0ABQ7G7Y8</accession>
<evidence type="ECO:0008006" key="4">
    <source>
        <dbReference type="Google" id="ProtNLM"/>
    </source>
</evidence>
<feature type="compositionally biased region" description="Polar residues" evidence="1">
    <location>
        <begin position="78"/>
        <end position="91"/>
    </location>
</feature>
<feature type="region of interest" description="Disordered" evidence="1">
    <location>
        <begin position="70"/>
        <end position="106"/>
    </location>
</feature>
<feature type="compositionally biased region" description="Polar residues" evidence="1">
    <location>
        <begin position="25"/>
        <end position="39"/>
    </location>
</feature>
<organism evidence="2 3">
    <name type="scientific">Dunaliella salina</name>
    <name type="common">Green alga</name>
    <name type="synonym">Protococcus salinus</name>
    <dbReference type="NCBI Taxonomy" id="3046"/>
    <lineage>
        <taxon>Eukaryota</taxon>
        <taxon>Viridiplantae</taxon>
        <taxon>Chlorophyta</taxon>
        <taxon>core chlorophytes</taxon>
        <taxon>Chlorophyceae</taxon>
        <taxon>CS clade</taxon>
        <taxon>Chlamydomonadales</taxon>
        <taxon>Dunaliellaceae</taxon>
        <taxon>Dunaliella</taxon>
    </lineage>
</organism>
<protein>
    <recommendedName>
        <fullName evidence="4">Encoded protein</fullName>
    </recommendedName>
</protein>
<keyword evidence="3" id="KW-1185">Reference proteome</keyword>
<gene>
    <name evidence="2" type="ORF">DUNSADRAFT_14126</name>
</gene>
<dbReference type="EMBL" id="MU070013">
    <property type="protein sequence ID" value="KAF5830720.1"/>
    <property type="molecule type" value="Genomic_DNA"/>
</dbReference>